<organism evidence="1 2">
    <name type="scientific">Phocaeicola dorei</name>
    <dbReference type="NCBI Taxonomy" id="357276"/>
    <lineage>
        <taxon>Bacteria</taxon>
        <taxon>Pseudomonadati</taxon>
        <taxon>Bacteroidota</taxon>
        <taxon>Bacteroidia</taxon>
        <taxon>Bacteroidales</taxon>
        <taxon>Bacteroidaceae</taxon>
        <taxon>Phocaeicola</taxon>
    </lineage>
</organism>
<proteinExistence type="predicted"/>
<comment type="caution">
    <text evidence="1">The sequence shown here is derived from an EMBL/GenBank/DDBJ whole genome shotgun (WGS) entry which is preliminary data.</text>
</comment>
<accession>A0A5M5ZT80</accession>
<gene>
    <name evidence="1" type="ORF">F2Y61_13845</name>
</gene>
<dbReference type="AlphaFoldDB" id="A0A5M5ZT80"/>
<dbReference type="Proteomes" id="UP000347681">
    <property type="component" value="Unassembled WGS sequence"/>
</dbReference>
<protein>
    <submittedName>
        <fullName evidence="1">Uncharacterized protein</fullName>
    </submittedName>
</protein>
<evidence type="ECO:0000313" key="1">
    <source>
        <dbReference type="EMBL" id="KAA5382289.1"/>
    </source>
</evidence>
<dbReference type="EMBL" id="VVZB01000006">
    <property type="protein sequence ID" value="KAA5382289.1"/>
    <property type="molecule type" value="Genomic_DNA"/>
</dbReference>
<reference evidence="1 2" key="1">
    <citation type="journal article" date="2019" name="Nat. Med.">
        <title>A library of human gut bacterial isolates paired with longitudinal multiomics data enables mechanistic microbiome research.</title>
        <authorList>
            <person name="Poyet M."/>
            <person name="Groussin M."/>
            <person name="Gibbons S.M."/>
            <person name="Avila-Pacheco J."/>
            <person name="Jiang X."/>
            <person name="Kearney S.M."/>
            <person name="Perrotta A.R."/>
            <person name="Berdy B."/>
            <person name="Zhao S."/>
            <person name="Lieberman T.D."/>
            <person name="Swanson P.K."/>
            <person name="Smith M."/>
            <person name="Roesemann S."/>
            <person name="Alexander J.E."/>
            <person name="Rich S.A."/>
            <person name="Livny J."/>
            <person name="Vlamakis H."/>
            <person name="Clish C."/>
            <person name="Bullock K."/>
            <person name="Deik A."/>
            <person name="Scott J."/>
            <person name="Pierce K.A."/>
            <person name="Xavier R.J."/>
            <person name="Alm E.J."/>
        </authorList>
    </citation>
    <scope>NUCLEOTIDE SEQUENCE [LARGE SCALE GENOMIC DNA]</scope>
    <source>
        <strain evidence="1 2">BIOML-A5</strain>
    </source>
</reference>
<sequence length="66" mass="7675">MLLVTIILIILLSLALIKVIAKGKFFDCKIKTVEQFHDAIWNNAHEFIFFDRPDFSCSENKLLYSV</sequence>
<evidence type="ECO:0000313" key="2">
    <source>
        <dbReference type="Proteomes" id="UP000347681"/>
    </source>
</evidence>
<name>A0A5M5ZT80_9BACT</name>